<dbReference type="Proteomes" id="UP000466794">
    <property type="component" value="Unassembled WGS sequence"/>
</dbReference>
<proteinExistence type="predicted"/>
<dbReference type="RefSeq" id="WP_157354391.1">
    <property type="nucleotide sequence ID" value="NZ_WRPP01000001.1"/>
</dbReference>
<feature type="compositionally biased region" description="Pro residues" evidence="1">
    <location>
        <begin position="151"/>
        <end position="162"/>
    </location>
</feature>
<feature type="region of interest" description="Disordered" evidence="1">
    <location>
        <begin position="66"/>
        <end position="162"/>
    </location>
</feature>
<comment type="caution">
    <text evidence="3">The sequence shown here is derived from an EMBL/GenBank/DDBJ whole genome shotgun (WGS) entry which is preliminary data.</text>
</comment>
<evidence type="ECO:0000313" key="3">
    <source>
        <dbReference type="EMBL" id="MVU75667.1"/>
    </source>
</evidence>
<feature type="compositionally biased region" description="Low complexity" evidence="1">
    <location>
        <begin position="141"/>
        <end position="150"/>
    </location>
</feature>
<accession>A0A7K1UMV5</accession>
<feature type="compositionally biased region" description="Low complexity" evidence="1">
    <location>
        <begin position="112"/>
        <end position="126"/>
    </location>
</feature>
<protein>
    <submittedName>
        <fullName evidence="3">Uncharacterized protein</fullName>
    </submittedName>
</protein>
<keyword evidence="2" id="KW-0472">Membrane</keyword>
<feature type="compositionally biased region" description="Pro residues" evidence="1">
    <location>
        <begin position="82"/>
        <end position="105"/>
    </location>
</feature>
<gene>
    <name evidence="3" type="ORF">GPX89_00220</name>
</gene>
<evidence type="ECO:0000313" key="4">
    <source>
        <dbReference type="Proteomes" id="UP000466794"/>
    </source>
</evidence>
<evidence type="ECO:0000256" key="2">
    <source>
        <dbReference type="SAM" id="Phobius"/>
    </source>
</evidence>
<keyword evidence="4" id="KW-1185">Reference proteome</keyword>
<feature type="compositionally biased region" description="Polar residues" evidence="1">
    <location>
        <begin position="71"/>
        <end position="80"/>
    </location>
</feature>
<organism evidence="3 4">
    <name type="scientific">Nocardia terrae</name>
    <dbReference type="NCBI Taxonomy" id="2675851"/>
    <lineage>
        <taxon>Bacteria</taxon>
        <taxon>Bacillati</taxon>
        <taxon>Actinomycetota</taxon>
        <taxon>Actinomycetes</taxon>
        <taxon>Mycobacteriales</taxon>
        <taxon>Nocardiaceae</taxon>
        <taxon>Nocardia</taxon>
    </lineage>
</organism>
<dbReference type="EMBL" id="WRPP01000001">
    <property type="protein sequence ID" value="MVU75667.1"/>
    <property type="molecule type" value="Genomic_DNA"/>
</dbReference>
<keyword evidence="2" id="KW-1133">Transmembrane helix</keyword>
<sequence>MTVGAVREKPDAAREAVTSPPEGTPGLAAPGEMSPKVLAGLVIVSMGVVVALIGGALREGLNNPVAVEETGTPSASTTQPVKAPPPPAPAPAPAPAAPVQMPAPAPQTQQYVAPAAPVEVAPETAAAPPPPPPAPAPPSLPDILAPILPFLLPPPPPPPPAP</sequence>
<feature type="region of interest" description="Disordered" evidence="1">
    <location>
        <begin position="1"/>
        <end position="32"/>
    </location>
</feature>
<keyword evidence="2" id="KW-0812">Transmembrane</keyword>
<evidence type="ECO:0000256" key="1">
    <source>
        <dbReference type="SAM" id="MobiDB-lite"/>
    </source>
</evidence>
<feature type="transmembrane region" description="Helical" evidence="2">
    <location>
        <begin position="37"/>
        <end position="57"/>
    </location>
</feature>
<reference evidence="3 4" key="1">
    <citation type="submission" date="2019-12" db="EMBL/GenBank/DDBJ databases">
        <title>Nocardia sp. nov. ET3-3 isolated from soil.</title>
        <authorList>
            <person name="Kanchanasin P."/>
            <person name="Tanasupawat S."/>
            <person name="Yuki M."/>
            <person name="Kudo T."/>
        </authorList>
    </citation>
    <scope>NUCLEOTIDE SEQUENCE [LARGE SCALE GENOMIC DNA]</scope>
    <source>
        <strain evidence="3 4">ET3-3</strain>
    </source>
</reference>
<feature type="compositionally biased region" description="Basic and acidic residues" evidence="1">
    <location>
        <begin position="1"/>
        <end position="14"/>
    </location>
</feature>
<feature type="compositionally biased region" description="Pro residues" evidence="1">
    <location>
        <begin position="127"/>
        <end position="140"/>
    </location>
</feature>
<dbReference type="AlphaFoldDB" id="A0A7K1UMV5"/>
<name>A0A7K1UMV5_9NOCA</name>